<evidence type="ECO:0000313" key="2">
    <source>
        <dbReference type="EMBL" id="GIG35586.1"/>
    </source>
</evidence>
<name>A0A919P7N1_9CELL</name>
<dbReference type="EMBL" id="BONO01000005">
    <property type="protein sequence ID" value="GIG35586.1"/>
    <property type="molecule type" value="Genomic_DNA"/>
</dbReference>
<keyword evidence="3" id="KW-1185">Reference proteome</keyword>
<dbReference type="AlphaFoldDB" id="A0A919P7N1"/>
<accession>A0A919P7N1</accession>
<dbReference type="Proteomes" id="UP000642125">
    <property type="component" value="Unassembled WGS sequence"/>
</dbReference>
<protein>
    <submittedName>
        <fullName evidence="2">Uncharacterized protein</fullName>
    </submittedName>
</protein>
<sequence>MPWPPSAGVPPGYGGTPPDWSPEPRPSAEYGSCGWFGVDMIGSSFDGVRGAASALVGRLSGDPQVYRSRATASTVRPAARVVRVAQ</sequence>
<reference evidence="2" key="1">
    <citation type="submission" date="2021-01" db="EMBL/GenBank/DDBJ databases">
        <title>Whole genome shotgun sequence of Cellulomonas pakistanensis NBRC 110800.</title>
        <authorList>
            <person name="Komaki H."/>
            <person name="Tamura T."/>
        </authorList>
    </citation>
    <scope>NUCLEOTIDE SEQUENCE</scope>
    <source>
        <strain evidence="2">NBRC 110800</strain>
    </source>
</reference>
<feature type="region of interest" description="Disordered" evidence="1">
    <location>
        <begin position="1"/>
        <end position="27"/>
    </location>
</feature>
<organism evidence="2 3">
    <name type="scientific">Cellulomonas pakistanensis</name>
    <dbReference type="NCBI Taxonomy" id="992287"/>
    <lineage>
        <taxon>Bacteria</taxon>
        <taxon>Bacillati</taxon>
        <taxon>Actinomycetota</taxon>
        <taxon>Actinomycetes</taxon>
        <taxon>Micrococcales</taxon>
        <taxon>Cellulomonadaceae</taxon>
        <taxon>Cellulomonas</taxon>
    </lineage>
</organism>
<comment type="caution">
    <text evidence="2">The sequence shown here is derived from an EMBL/GenBank/DDBJ whole genome shotgun (WGS) entry which is preliminary data.</text>
</comment>
<evidence type="ECO:0000313" key="3">
    <source>
        <dbReference type="Proteomes" id="UP000642125"/>
    </source>
</evidence>
<evidence type="ECO:0000256" key="1">
    <source>
        <dbReference type="SAM" id="MobiDB-lite"/>
    </source>
</evidence>
<gene>
    <name evidence="2" type="ORF">Cpa01nite_09670</name>
</gene>
<proteinExistence type="predicted"/>